<proteinExistence type="predicted"/>
<evidence type="ECO:0000256" key="4">
    <source>
        <dbReference type="ARBA" id="ARBA00023157"/>
    </source>
</evidence>
<evidence type="ECO:0000256" key="3">
    <source>
        <dbReference type="ARBA" id="ARBA00022729"/>
    </source>
</evidence>
<evidence type="ECO:0000313" key="8">
    <source>
        <dbReference type="EMBL" id="JAP85644.1"/>
    </source>
</evidence>
<dbReference type="GO" id="GO:0005576">
    <property type="term" value="C:extracellular region"/>
    <property type="evidence" value="ECO:0007669"/>
    <property type="project" value="UniProtKB-SubCell"/>
</dbReference>
<dbReference type="AlphaFoldDB" id="A0A131Z2K5"/>
<comment type="subcellular location">
    <subcellularLocation>
        <location evidence="1 6">Secreted</location>
    </subcellularLocation>
</comment>
<keyword evidence="2 6" id="KW-0964">Secreted</keyword>
<dbReference type="Gene3D" id="2.30.130.100">
    <property type="match status" value="1"/>
</dbReference>
<evidence type="ECO:0000256" key="2">
    <source>
        <dbReference type="ARBA" id="ARBA00022525"/>
    </source>
</evidence>
<comment type="function">
    <text evidence="6">Salivary chemokine-binding protein which binds to host chemokines.</text>
</comment>
<sequence>MSPRLPRCNSSKMQDMVQMLFLAALLFINACDLTCGSKQKTTTKCTLTQLGTPAGFKTVGCRTVCKGSDNVKPSFNGFECIHLEDDNAVKYMQPGANYTCRLGLCSNVGKCEPWDLYLGCWKPKAFIVKYDLRDFPPVQTDGHVY</sequence>
<feature type="signal peptide" evidence="7">
    <location>
        <begin position="1"/>
        <end position="30"/>
    </location>
</feature>
<evidence type="ECO:0000256" key="7">
    <source>
        <dbReference type="SAM" id="SignalP"/>
    </source>
</evidence>
<evidence type="ECO:0000256" key="1">
    <source>
        <dbReference type="ARBA" id="ARBA00004613"/>
    </source>
</evidence>
<dbReference type="InterPro" id="IPR045797">
    <property type="entry name" value="EVA_Class_A"/>
</dbReference>
<protein>
    <recommendedName>
        <fullName evidence="6">Evasin</fullName>
    </recommendedName>
</protein>
<organism evidence="8">
    <name type="scientific">Rhipicephalus appendiculatus</name>
    <name type="common">Brown ear tick</name>
    <dbReference type="NCBI Taxonomy" id="34631"/>
    <lineage>
        <taxon>Eukaryota</taxon>
        <taxon>Metazoa</taxon>
        <taxon>Ecdysozoa</taxon>
        <taxon>Arthropoda</taxon>
        <taxon>Chelicerata</taxon>
        <taxon>Arachnida</taxon>
        <taxon>Acari</taxon>
        <taxon>Parasitiformes</taxon>
        <taxon>Ixodida</taxon>
        <taxon>Ixodoidea</taxon>
        <taxon>Ixodidae</taxon>
        <taxon>Rhipicephalinae</taxon>
        <taxon>Rhipicephalus</taxon>
        <taxon>Rhipicephalus</taxon>
    </lineage>
</organism>
<name>A0A131Z2K5_RHIAP</name>
<accession>A0A131Z2K5</accession>
<dbReference type="Pfam" id="PF19429">
    <property type="entry name" value="EVA_Class_A"/>
    <property type="match status" value="1"/>
</dbReference>
<evidence type="ECO:0000256" key="5">
    <source>
        <dbReference type="ARBA" id="ARBA00023180"/>
    </source>
</evidence>
<feature type="chain" id="PRO_5007286604" description="Evasin" evidence="7">
    <location>
        <begin position="31"/>
        <end position="145"/>
    </location>
</feature>
<reference evidence="8" key="1">
    <citation type="journal article" date="2016" name="Ticks Tick Borne Dis.">
        <title>De novo assembly and annotation of the salivary gland transcriptome of Rhipicephalus appendiculatus male and female ticks during blood feeding.</title>
        <authorList>
            <person name="de Castro M.H."/>
            <person name="de Klerk D."/>
            <person name="Pienaar R."/>
            <person name="Latif A.A."/>
            <person name="Rees D.J."/>
            <person name="Mans B.J."/>
        </authorList>
    </citation>
    <scope>NUCLEOTIDE SEQUENCE</scope>
    <source>
        <tissue evidence="8">Salivary glands</tissue>
    </source>
</reference>
<keyword evidence="3 6" id="KW-0732">Signal</keyword>
<evidence type="ECO:0000256" key="6">
    <source>
        <dbReference type="RuleBase" id="RU369006"/>
    </source>
</evidence>
<keyword evidence="4 6" id="KW-1015">Disulfide bond</keyword>
<dbReference type="EMBL" id="GEDV01002913">
    <property type="protein sequence ID" value="JAP85644.1"/>
    <property type="molecule type" value="Transcribed_RNA"/>
</dbReference>
<keyword evidence="5 6" id="KW-0325">Glycoprotein</keyword>
<dbReference type="GO" id="GO:0019957">
    <property type="term" value="F:C-C chemokine binding"/>
    <property type="evidence" value="ECO:0007669"/>
    <property type="project" value="InterPro"/>
</dbReference>